<evidence type="ECO:0000313" key="2">
    <source>
        <dbReference type="EMBL" id="QCA29686.1"/>
    </source>
</evidence>
<dbReference type="RefSeq" id="WP_135253587.1">
    <property type="nucleotide sequence ID" value="NZ_CP038867.1"/>
</dbReference>
<feature type="compositionally biased region" description="Basic and acidic residues" evidence="1">
    <location>
        <begin position="49"/>
        <end position="61"/>
    </location>
</feature>
<reference evidence="2 4" key="2">
    <citation type="submission" date="2019-04" db="EMBL/GenBank/DDBJ databases">
        <authorList>
            <person name="Ge Y."/>
        </authorList>
    </citation>
    <scope>NUCLEOTIDE SEQUENCE [LARGE SCALE GENOMIC DNA]</scope>
    <source>
        <strain evidence="2">CF-49</strain>
        <strain evidence="4">personal::cf-49</strain>
        <plasmid evidence="2 4">punnamed2</plasmid>
    </source>
</reference>
<dbReference type="Proteomes" id="UP000297725">
    <property type="component" value="Unassembled WGS sequence"/>
</dbReference>
<evidence type="ECO:0000313" key="4">
    <source>
        <dbReference type="Proteomes" id="UP000296883"/>
    </source>
</evidence>
<reference evidence="3 5" key="1">
    <citation type="submission" date="2019-03" db="EMBL/GenBank/DDBJ databases">
        <title>Vagococcus sp. was isolated fron gut of Carduelis flavirostris.</title>
        <authorList>
            <person name="Ge Y."/>
        </authorList>
    </citation>
    <scope>NUCLEOTIDE SEQUENCE [LARGE SCALE GENOMIC DNA]</scope>
    <source>
        <strain evidence="3 5">CF-210</strain>
    </source>
</reference>
<dbReference type="Proteomes" id="UP000296883">
    <property type="component" value="Plasmid punnamed2"/>
</dbReference>
<sequence length="212" mass="24479">MKKTIISGGILLCLIGGLCGFFVGNHASKNKTSLTELPDTSNTSTFVTKESESEKIPKEESTPAPNSLTKEQEDTFKYNQHLTDIEQVVDDFMEVYDNTSTDDFKEKMKEVYPIMTEEAQIQVRPYYEGDRNMMSIEGSLENAKHFVRYRLGSDYAVVLTMMDKKVRYNGENTVYLEHTIVRHDLLLKDNKWLINSRIEKVFNDSDPMKMFE</sequence>
<feature type="region of interest" description="Disordered" evidence="1">
    <location>
        <begin position="32"/>
        <end position="72"/>
    </location>
</feature>
<evidence type="ECO:0000313" key="3">
    <source>
        <dbReference type="EMBL" id="TFZ42961.1"/>
    </source>
</evidence>
<dbReference type="AlphaFoldDB" id="A0AAJ5EH57"/>
<dbReference type="EMBL" id="SRHU01000007">
    <property type="protein sequence ID" value="TFZ42961.1"/>
    <property type="molecule type" value="Genomic_DNA"/>
</dbReference>
<geneLocation type="plasmid" evidence="2 4">
    <name>punnamed2</name>
</geneLocation>
<dbReference type="GeneID" id="39759733"/>
<protein>
    <submittedName>
        <fullName evidence="3">Uncharacterized protein</fullName>
    </submittedName>
</protein>
<organism evidence="3 5">
    <name type="scientific">Vagococcus xieshaowenii</name>
    <dbReference type="NCBI Taxonomy" id="2562451"/>
    <lineage>
        <taxon>Bacteria</taxon>
        <taxon>Bacillati</taxon>
        <taxon>Bacillota</taxon>
        <taxon>Bacilli</taxon>
        <taxon>Lactobacillales</taxon>
        <taxon>Enterococcaceae</taxon>
        <taxon>Vagococcus</taxon>
    </lineage>
</organism>
<keyword evidence="2" id="KW-0614">Plasmid</keyword>
<evidence type="ECO:0000256" key="1">
    <source>
        <dbReference type="SAM" id="MobiDB-lite"/>
    </source>
</evidence>
<dbReference type="EMBL" id="CP038867">
    <property type="protein sequence ID" value="QCA29686.1"/>
    <property type="molecule type" value="Genomic_DNA"/>
</dbReference>
<gene>
    <name evidence="3" type="ORF">E4031_01620</name>
    <name evidence="2" type="ORF">E4Z98_09880</name>
</gene>
<name>A0AAJ5EH57_9ENTE</name>
<evidence type="ECO:0000313" key="5">
    <source>
        <dbReference type="Proteomes" id="UP000297725"/>
    </source>
</evidence>
<feature type="compositionally biased region" description="Polar residues" evidence="1">
    <location>
        <begin position="32"/>
        <end position="48"/>
    </location>
</feature>
<accession>A0AAJ5EH57</accession>
<keyword evidence="4" id="KW-1185">Reference proteome</keyword>
<proteinExistence type="predicted"/>